<dbReference type="OrthoDB" id="1436695at2759"/>
<dbReference type="Proteomes" id="UP000087171">
    <property type="component" value="Chromosome Ca3"/>
</dbReference>
<dbReference type="PANTHER" id="PTHR44259">
    <property type="entry name" value="OS07G0183000 PROTEIN-RELATED"/>
    <property type="match status" value="1"/>
</dbReference>
<dbReference type="Pfam" id="PF03478">
    <property type="entry name" value="Beta-prop_KIB1-4"/>
    <property type="match status" value="1"/>
</dbReference>
<dbReference type="eggNOG" id="ENOG502SUM3">
    <property type="taxonomic scope" value="Eukaryota"/>
</dbReference>
<proteinExistence type="predicted"/>
<dbReference type="InterPro" id="IPR036047">
    <property type="entry name" value="F-box-like_dom_sf"/>
</dbReference>
<dbReference type="InterPro" id="IPR005174">
    <property type="entry name" value="KIB1-4_b-propeller"/>
</dbReference>
<keyword evidence="3" id="KW-1185">Reference proteome</keyword>
<dbReference type="RefSeq" id="XP_012569059.1">
    <property type="nucleotide sequence ID" value="XM_012713605.2"/>
</dbReference>
<dbReference type="PANTHER" id="PTHR44259:SF114">
    <property type="entry name" value="OS06G0707300 PROTEIN"/>
    <property type="match status" value="1"/>
</dbReference>
<dbReference type="GeneID" id="101489378"/>
<gene>
    <name evidence="4" type="primary">LOC101489378</name>
</gene>
<name>A0A1S3E101_CICAR</name>
<dbReference type="InterPro" id="IPR001810">
    <property type="entry name" value="F-box_dom"/>
</dbReference>
<evidence type="ECO:0000313" key="4">
    <source>
        <dbReference type="RefSeq" id="XP_012569059.1"/>
    </source>
</evidence>
<evidence type="ECO:0000313" key="3">
    <source>
        <dbReference type="Proteomes" id="UP000087171"/>
    </source>
</evidence>
<sequence length="398" mass="46159">MEQNSIWKNLPVDVLEEIMKRLPLREYLELRSICFPWWISVCNVIAKEHCPPLPELPLVLLRNEDLMLFSLSTESVHRLKTTLLKRAHICHGSVEGWLIVSDNTVKGSATFFFLNAVTKDRIMIPSKLYFPSKSLVQGHRYMAKMVASSKPVRDCYLAGILNDFCQIAIYKLFEKSWTIIEPDKDSRIYFKDLEIIGTKLYVRTDTISHSILVYDLKDSTNGPPKAEMLTKLPKLRQLVSSSIGNHCIDVDHTLCFLAKDEASRELYLIYMMCNMEYTVEYNTVSAFVKPPEYTTIKVFKLEMNKEPIGWQNVRMDDRVAFVSSYKCMVMSRDKLNYNKELIRGNSIYIALNFPCPKSPWSGFQLGVFCLTNRSMKYFPFDTSNHCRVPRSLWFVPSL</sequence>
<dbReference type="Pfam" id="PF00646">
    <property type="entry name" value="F-box"/>
    <property type="match status" value="1"/>
</dbReference>
<reference evidence="3" key="1">
    <citation type="journal article" date="2013" name="Nat. Biotechnol.">
        <title>Draft genome sequence of chickpea (Cicer arietinum) provides a resource for trait improvement.</title>
        <authorList>
            <person name="Varshney R.K."/>
            <person name="Song C."/>
            <person name="Saxena R.K."/>
            <person name="Azam S."/>
            <person name="Yu S."/>
            <person name="Sharpe A.G."/>
            <person name="Cannon S."/>
            <person name="Baek J."/>
            <person name="Rosen B.D."/>
            <person name="Tar'an B."/>
            <person name="Millan T."/>
            <person name="Zhang X."/>
            <person name="Ramsay L.D."/>
            <person name="Iwata A."/>
            <person name="Wang Y."/>
            <person name="Nelson W."/>
            <person name="Farmer A.D."/>
            <person name="Gaur P.M."/>
            <person name="Soderlund C."/>
            <person name="Penmetsa R.V."/>
            <person name="Xu C."/>
            <person name="Bharti A.K."/>
            <person name="He W."/>
            <person name="Winter P."/>
            <person name="Zhao S."/>
            <person name="Hane J.K."/>
            <person name="Carrasquilla-Garcia N."/>
            <person name="Condie J.A."/>
            <person name="Upadhyaya H.D."/>
            <person name="Luo M.C."/>
            <person name="Thudi M."/>
            <person name="Gowda C.L."/>
            <person name="Singh N.P."/>
            <person name="Lichtenzveig J."/>
            <person name="Gali K.K."/>
            <person name="Rubio J."/>
            <person name="Nadarajan N."/>
            <person name="Dolezel J."/>
            <person name="Bansal K.C."/>
            <person name="Xu X."/>
            <person name="Edwards D."/>
            <person name="Zhang G."/>
            <person name="Kahl G."/>
            <person name="Gil J."/>
            <person name="Singh K.B."/>
            <person name="Datta S.K."/>
            <person name="Jackson S.A."/>
            <person name="Wang J."/>
            <person name="Cook D.R."/>
        </authorList>
    </citation>
    <scope>NUCLEOTIDE SEQUENCE [LARGE SCALE GENOMIC DNA]</scope>
    <source>
        <strain evidence="3">cv. CDC Frontier</strain>
    </source>
</reference>
<protein>
    <submittedName>
        <fullName evidence="4">Uncharacterized protein LOC101489378</fullName>
    </submittedName>
</protein>
<dbReference type="PaxDb" id="3827-XP_004492620.1"/>
<evidence type="ECO:0000259" key="1">
    <source>
        <dbReference type="Pfam" id="PF00646"/>
    </source>
</evidence>
<evidence type="ECO:0000259" key="2">
    <source>
        <dbReference type="Pfam" id="PF03478"/>
    </source>
</evidence>
<dbReference type="AlphaFoldDB" id="A0A1S3E101"/>
<feature type="domain" description="F-box" evidence="1">
    <location>
        <begin position="7"/>
        <end position="34"/>
    </location>
</feature>
<reference evidence="4" key="2">
    <citation type="submission" date="2025-08" db="UniProtKB">
        <authorList>
            <consortium name="RefSeq"/>
        </authorList>
    </citation>
    <scope>IDENTIFICATION</scope>
    <source>
        <tissue evidence="4">Etiolated seedlings</tissue>
    </source>
</reference>
<accession>A0A1S3E101</accession>
<feature type="domain" description="KIB1-4 beta-propeller" evidence="2">
    <location>
        <begin position="68"/>
        <end position="350"/>
    </location>
</feature>
<organism evidence="3 4">
    <name type="scientific">Cicer arietinum</name>
    <name type="common">Chickpea</name>
    <name type="synonym">Garbanzo</name>
    <dbReference type="NCBI Taxonomy" id="3827"/>
    <lineage>
        <taxon>Eukaryota</taxon>
        <taxon>Viridiplantae</taxon>
        <taxon>Streptophyta</taxon>
        <taxon>Embryophyta</taxon>
        <taxon>Tracheophyta</taxon>
        <taxon>Spermatophyta</taxon>
        <taxon>Magnoliopsida</taxon>
        <taxon>eudicotyledons</taxon>
        <taxon>Gunneridae</taxon>
        <taxon>Pentapetalae</taxon>
        <taxon>rosids</taxon>
        <taxon>fabids</taxon>
        <taxon>Fabales</taxon>
        <taxon>Fabaceae</taxon>
        <taxon>Papilionoideae</taxon>
        <taxon>50 kb inversion clade</taxon>
        <taxon>NPAAA clade</taxon>
        <taxon>Hologalegina</taxon>
        <taxon>IRL clade</taxon>
        <taxon>Cicereae</taxon>
        <taxon>Cicer</taxon>
    </lineage>
</organism>
<dbReference type="KEGG" id="cam:101489378"/>
<dbReference type="InterPro" id="IPR050942">
    <property type="entry name" value="F-box_BR-signaling"/>
</dbReference>
<dbReference type="SUPFAM" id="SSF81383">
    <property type="entry name" value="F-box domain"/>
    <property type="match status" value="1"/>
</dbReference>